<feature type="domain" description="RNA polymerase sigma-70 region 2" evidence="5">
    <location>
        <begin position="37"/>
        <end position="94"/>
    </location>
</feature>
<dbReference type="Proteomes" id="UP000680038">
    <property type="component" value="Unassembled WGS sequence"/>
</dbReference>
<dbReference type="InterPro" id="IPR036388">
    <property type="entry name" value="WH-like_DNA-bd_sf"/>
</dbReference>
<dbReference type="NCBIfam" id="TIGR02937">
    <property type="entry name" value="sigma70-ECF"/>
    <property type="match status" value="1"/>
</dbReference>
<feature type="domain" description="RNA polymerase sigma factor 70 region 4 type 2" evidence="6">
    <location>
        <begin position="125"/>
        <end position="173"/>
    </location>
</feature>
<keyword evidence="8" id="KW-1185">Reference proteome</keyword>
<dbReference type="SUPFAM" id="SSF88946">
    <property type="entry name" value="Sigma2 domain of RNA polymerase sigma factors"/>
    <property type="match status" value="1"/>
</dbReference>
<proteinExistence type="inferred from homology"/>
<dbReference type="Gene3D" id="1.10.10.10">
    <property type="entry name" value="Winged helix-like DNA-binding domain superfamily/Winged helix DNA-binding domain"/>
    <property type="match status" value="1"/>
</dbReference>
<keyword evidence="3" id="KW-0731">Sigma factor</keyword>
<dbReference type="InterPro" id="IPR013249">
    <property type="entry name" value="RNA_pol_sigma70_r4_t2"/>
</dbReference>
<dbReference type="PANTHER" id="PTHR43133:SF46">
    <property type="entry name" value="RNA POLYMERASE SIGMA-70 FACTOR ECF SUBFAMILY"/>
    <property type="match status" value="1"/>
</dbReference>
<dbReference type="EMBL" id="CAJRAF010000002">
    <property type="protein sequence ID" value="CAG5002198.1"/>
    <property type="molecule type" value="Genomic_DNA"/>
</dbReference>
<evidence type="ECO:0000256" key="1">
    <source>
        <dbReference type="ARBA" id="ARBA00010641"/>
    </source>
</evidence>
<dbReference type="Pfam" id="PF04542">
    <property type="entry name" value="Sigma70_r2"/>
    <property type="match status" value="1"/>
</dbReference>
<reference evidence="7" key="1">
    <citation type="submission" date="2021-04" db="EMBL/GenBank/DDBJ databases">
        <authorList>
            <person name="Rodrigo-Torres L."/>
            <person name="Arahal R. D."/>
            <person name="Lucena T."/>
        </authorList>
    </citation>
    <scope>NUCLEOTIDE SEQUENCE</scope>
    <source>
        <strain evidence="7">CECT 9275</strain>
    </source>
</reference>
<dbReference type="SUPFAM" id="SSF88659">
    <property type="entry name" value="Sigma3 and sigma4 domains of RNA polymerase sigma factors"/>
    <property type="match status" value="1"/>
</dbReference>
<dbReference type="GO" id="GO:0003677">
    <property type="term" value="F:DNA binding"/>
    <property type="evidence" value="ECO:0007669"/>
    <property type="project" value="InterPro"/>
</dbReference>
<dbReference type="AlphaFoldDB" id="A0A916JBK0"/>
<evidence type="ECO:0000313" key="8">
    <source>
        <dbReference type="Proteomes" id="UP000680038"/>
    </source>
</evidence>
<evidence type="ECO:0000313" key="7">
    <source>
        <dbReference type="EMBL" id="CAG5002198.1"/>
    </source>
</evidence>
<dbReference type="InterPro" id="IPR013325">
    <property type="entry name" value="RNA_pol_sigma_r2"/>
</dbReference>
<evidence type="ECO:0008006" key="9">
    <source>
        <dbReference type="Google" id="ProtNLM"/>
    </source>
</evidence>
<organism evidence="7 8">
    <name type="scientific">Dyadobacter helix</name>
    <dbReference type="NCBI Taxonomy" id="2822344"/>
    <lineage>
        <taxon>Bacteria</taxon>
        <taxon>Pseudomonadati</taxon>
        <taxon>Bacteroidota</taxon>
        <taxon>Cytophagia</taxon>
        <taxon>Cytophagales</taxon>
        <taxon>Spirosomataceae</taxon>
        <taxon>Dyadobacter</taxon>
    </lineage>
</organism>
<accession>A0A916JBK0</accession>
<keyword evidence="2" id="KW-0805">Transcription regulation</keyword>
<sequence length="198" mass="23232">MPLKVVYNELELLEKVAQGDEQAFSSIFYMFHQELGDYVLRLTKSLPLTEEIVQDIFLKLWTRREQLAGIQNFRAYLFTATRNHAFNILRNEARKAILYQNWVSELPHSEDPDAVQDHEKYYSFLEAAIAHLAPQQQKVWRMSREDGMKHEEIAENLQLSKETVKRHISLAMASISRYVKNNAGNVLRIYLITRTIFS</sequence>
<dbReference type="InterPro" id="IPR007627">
    <property type="entry name" value="RNA_pol_sigma70_r2"/>
</dbReference>
<comment type="similarity">
    <text evidence="1">Belongs to the sigma-70 factor family. ECF subfamily.</text>
</comment>
<gene>
    <name evidence="7" type="ORF">DYBT9275_02835</name>
</gene>
<keyword evidence="4" id="KW-0804">Transcription</keyword>
<dbReference type="PANTHER" id="PTHR43133">
    <property type="entry name" value="RNA POLYMERASE ECF-TYPE SIGMA FACTO"/>
    <property type="match status" value="1"/>
</dbReference>
<dbReference type="InterPro" id="IPR014284">
    <property type="entry name" value="RNA_pol_sigma-70_dom"/>
</dbReference>
<comment type="caution">
    <text evidence="7">The sequence shown here is derived from an EMBL/GenBank/DDBJ whole genome shotgun (WGS) entry which is preliminary data.</text>
</comment>
<dbReference type="InterPro" id="IPR013324">
    <property type="entry name" value="RNA_pol_sigma_r3/r4-like"/>
</dbReference>
<dbReference type="RefSeq" id="WP_215239402.1">
    <property type="nucleotide sequence ID" value="NZ_CAJRAF010000002.1"/>
</dbReference>
<evidence type="ECO:0000259" key="5">
    <source>
        <dbReference type="Pfam" id="PF04542"/>
    </source>
</evidence>
<protein>
    <recommendedName>
        <fullName evidence="9">RNA polymerase sigma-70 factor</fullName>
    </recommendedName>
</protein>
<evidence type="ECO:0000256" key="3">
    <source>
        <dbReference type="ARBA" id="ARBA00023082"/>
    </source>
</evidence>
<dbReference type="Gene3D" id="1.10.1740.10">
    <property type="match status" value="1"/>
</dbReference>
<evidence type="ECO:0000256" key="4">
    <source>
        <dbReference type="ARBA" id="ARBA00023163"/>
    </source>
</evidence>
<dbReference type="InterPro" id="IPR039425">
    <property type="entry name" value="RNA_pol_sigma-70-like"/>
</dbReference>
<evidence type="ECO:0000259" key="6">
    <source>
        <dbReference type="Pfam" id="PF08281"/>
    </source>
</evidence>
<dbReference type="GO" id="GO:0016987">
    <property type="term" value="F:sigma factor activity"/>
    <property type="evidence" value="ECO:0007669"/>
    <property type="project" value="UniProtKB-KW"/>
</dbReference>
<name>A0A916JBK0_9BACT</name>
<dbReference type="GO" id="GO:0006352">
    <property type="term" value="P:DNA-templated transcription initiation"/>
    <property type="evidence" value="ECO:0007669"/>
    <property type="project" value="InterPro"/>
</dbReference>
<dbReference type="Pfam" id="PF08281">
    <property type="entry name" value="Sigma70_r4_2"/>
    <property type="match status" value="1"/>
</dbReference>
<evidence type="ECO:0000256" key="2">
    <source>
        <dbReference type="ARBA" id="ARBA00023015"/>
    </source>
</evidence>